<keyword evidence="2" id="KW-1185">Reference proteome</keyword>
<name>A0A0M0GB14_SPOGL</name>
<dbReference type="GO" id="GO:0032259">
    <property type="term" value="P:methylation"/>
    <property type="evidence" value="ECO:0007669"/>
    <property type="project" value="UniProtKB-KW"/>
</dbReference>
<dbReference type="RefSeq" id="WP_053434380.1">
    <property type="nucleotide sequence ID" value="NZ_LGUF01000007.1"/>
</dbReference>
<evidence type="ECO:0000313" key="2">
    <source>
        <dbReference type="Proteomes" id="UP000037109"/>
    </source>
</evidence>
<dbReference type="InterPro" id="IPR020277">
    <property type="entry name" value="DUF2624"/>
</dbReference>
<dbReference type="PATRIC" id="fig|1459.3.peg.2029"/>
<dbReference type="AlphaFoldDB" id="A0A0M0GB14"/>
<comment type="caution">
    <text evidence="1">The sequence shown here is derived from an EMBL/GenBank/DDBJ whole genome shotgun (WGS) entry which is preliminary data.</text>
</comment>
<accession>A0A0M0GB14</accession>
<proteinExistence type="predicted"/>
<gene>
    <name evidence="1" type="ORF">AF332_09530</name>
</gene>
<evidence type="ECO:0000313" key="1">
    <source>
        <dbReference type="EMBL" id="KON87029.1"/>
    </source>
</evidence>
<dbReference type="Pfam" id="PF11116">
    <property type="entry name" value="DUF2624"/>
    <property type="match status" value="1"/>
</dbReference>
<keyword evidence="1" id="KW-0808">Transferase</keyword>
<dbReference type="Proteomes" id="UP000037109">
    <property type="component" value="Unassembled WGS sequence"/>
</dbReference>
<dbReference type="STRING" id="1459.AF332_09530"/>
<dbReference type="GO" id="GO:0008168">
    <property type="term" value="F:methyltransferase activity"/>
    <property type="evidence" value="ECO:0007669"/>
    <property type="project" value="UniProtKB-KW"/>
</dbReference>
<dbReference type="EMBL" id="LGUF01000007">
    <property type="protein sequence ID" value="KON87029.1"/>
    <property type="molecule type" value="Genomic_DNA"/>
</dbReference>
<dbReference type="OrthoDB" id="2969575at2"/>
<protein>
    <submittedName>
        <fullName evidence="1">tRNA methyltransferase</fullName>
    </submittedName>
</protein>
<organism evidence="1 2">
    <name type="scientific">Sporosarcina globispora</name>
    <name type="common">Bacillus globisporus</name>
    <dbReference type="NCBI Taxonomy" id="1459"/>
    <lineage>
        <taxon>Bacteria</taxon>
        <taxon>Bacillati</taxon>
        <taxon>Bacillota</taxon>
        <taxon>Bacilli</taxon>
        <taxon>Bacillales</taxon>
        <taxon>Caryophanaceae</taxon>
        <taxon>Sporosarcina</taxon>
    </lineage>
</organism>
<reference evidence="2" key="1">
    <citation type="submission" date="2015-07" db="EMBL/GenBank/DDBJ databases">
        <title>Fjat-10036 dsm4.</title>
        <authorList>
            <person name="Liu B."/>
            <person name="Wang J."/>
            <person name="Zhu Y."/>
            <person name="Liu G."/>
            <person name="Chen Q."/>
            <person name="Chen Z."/>
            <person name="Lan J."/>
            <person name="Che J."/>
            <person name="Ge C."/>
            <person name="Shi H."/>
            <person name="Pan Z."/>
            <person name="Liu X."/>
        </authorList>
    </citation>
    <scope>NUCLEOTIDE SEQUENCE [LARGE SCALE GENOMIC DNA]</scope>
    <source>
        <strain evidence="2">DSM 4</strain>
    </source>
</reference>
<sequence>MKIFENIINHKLSNITADELLKYGDQFNIRITKAQAQKIADYLRGKQINIFEDSARTKIIKEIAKIAGPETAREVNRLFLQFTK</sequence>
<keyword evidence="1" id="KW-0489">Methyltransferase</keyword>